<evidence type="ECO:0000313" key="3">
    <source>
        <dbReference type="EMBL" id="MCL6283571.1"/>
    </source>
</evidence>
<proteinExistence type="predicted"/>
<feature type="domain" description="CoA-binding" evidence="2">
    <location>
        <begin position="8"/>
        <end position="99"/>
    </location>
</feature>
<dbReference type="PANTHER" id="PTHR42793">
    <property type="entry name" value="COA BINDING DOMAIN CONTAINING PROTEIN"/>
    <property type="match status" value="1"/>
</dbReference>
<dbReference type="RefSeq" id="WP_249708950.1">
    <property type="nucleotide sequence ID" value="NZ_JAMFMB010000008.1"/>
</dbReference>
<dbReference type="Gene3D" id="3.30.1490.20">
    <property type="entry name" value="ATP-grasp fold, A domain"/>
    <property type="match status" value="1"/>
</dbReference>
<dbReference type="SMART" id="SM00881">
    <property type="entry name" value="CoA_binding"/>
    <property type="match status" value="1"/>
</dbReference>
<comment type="caution">
    <text evidence="3">The sequence shown here is derived from an EMBL/GenBank/DDBJ whole genome shotgun (WGS) entry which is preliminary data.</text>
</comment>
<dbReference type="SUPFAM" id="SSF51735">
    <property type="entry name" value="NAD(P)-binding Rossmann-fold domains"/>
    <property type="match status" value="1"/>
</dbReference>
<gene>
    <name evidence="3" type="ORF">M3P21_08475</name>
</gene>
<dbReference type="SUPFAM" id="SSF52210">
    <property type="entry name" value="Succinyl-CoA synthetase domains"/>
    <property type="match status" value="2"/>
</dbReference>
<dbReference type="GO" id="GO:0016874">
    <property type="term" value="F:ligase activity"/>
    <property type="evidence" value="ECO:0007669"/>
    <property type="project" value="UniProtKB-KW"/>
</dbReference>
<dbReference type="PANTHER" id="PTHR42793:SF4">
    <property type="entry name" value="BLL6376 PROTEIN"/>
    <property type="match status" value="1"/>
</dbReference>
<name>A0ABT0Q115_9RHOB</name>
<evidence type="ECO:0000259" key="2">
    <source>
        <dbReference type="SMART" id="SM00881"/>
    </source>
</evidence>
<evidence type="ECO:0000313" key="4">
    <source>
        <dbReference type="Proteomes" id="UP001203880"/>
    </source>
</evidence>
<dbReference type="Gene3D" id="3.40.50.261">
    <property type="entry name" value="Succinyl-CoA synthetase domains"/>
    <property type="match status" value="2"/>
</dbReference>
<protein>
    <submittedName>
        <fullName evidence="3">Acetate--CoA ligase family protein</fullName>
    </submittedName>
</protein>
<dbReference type="InterPro" id="IPR016102">
    <property type="entry name" value="Succinyl-CoA_synth-like"/>
</dbReference>
<dbReference type="Pfam" id="PF13380">
    <property type="entry name" value="CoA_binding_2"/>
    <property type="match status" value="1"/>
</dbReference>
<dbReference type="Proteomes" id="UP001203880">
    <property type="component" value="Unassembled WGS sequence"/>
</dbReference>
<accession>A0ABT0Q115</accession>
<dbReference type="Gene3D" id="3.30.470.20">
    <property type="entry name" value="ATP-grasp fold, B domain"/>
    <property type="match status" value="1"/>
</dbReference>
<dbReference type="InterPro" id="IPR013815">
    <property type="entry name" value="ATP_grasp_subdomain_1"/>
</dbReference>
<dbReference type="Pfam" id="PF13549">
    <property type="entry name" value="ATP-grasp_5"/>
    <property type="match status" value="1"/>
</dbReference>
<dbReference type="Gene3D" id="3.40.50.720">
    <property type="entry name" value="NAD(P)-binding Rossmann-like Domain"/>
    <property type="match status" value="1"/>
</dbReference>
<dbReference type="InterPro" id="IPR032875">
    <property type="entry name" value="Succ_CoA_lig_flav_dom"/>
</dbReference>
<dbReference type="InterPro" id="IPR036291">
    <property type="entry name" value="NAD(P)-bd_dom_sf"/>
</dbReference>
<dbReference type="InterPro" id="IPR003781">
    <property type="entry name" value="CoA-bd"/>
</dbReference>
<keyword evidence="1" id="KW-0816">Tricarboxylic acid cycle</keyword>
<keyword evidence="4" id="KW-1185">Reference proteome</keyword>
<dbReference type="SUPFAM" id="SSF56059">
    <property type="entry name" value="Glutathione synthetase ATP-binding domain-like"/>
    <property type="match status" value="1"/>
</dbReference>
<evidence type="ECO:0000256" key="1">
    <source>
        <dbReference type="ARBA" id="ARBA00022532"/>
    </source>
</evidence>
<dbReference type="Pfam" id="PF13607">
    <property type="entry name" value="Succ_CoA_lig"/>
    <property type="match status" value="1"/>
</dbReference>
<keyword evidence="3" id="KW-0436">Ligase</keyword>
<reference evidence="3" key="1">
    <citation type="submission" date="2022-05" db="EMBL/GenBank/DDBJ databases">
        <authorList>
            <person name="Park J.-S."/>
        </authorList>
    </citation>
    <scope>NUCLEOTIDE SEQUENCE</scope>
    <source>
        <strain evidence="3">2012CJ41-6</strain>
    </source>
</reference>
<dbReference type="EMBL" id="JAMFMB010000008">
    <property type="protein sequence ID" value="MCL6283571.1"/>
    <property type="molecule type" value="Genomic_DNA"/>
</dbReference>
<sequence>MVRDLSRLLNPSSIAVIGGGAWCASIVEAARRIGFEGDVFPVHPSGKEIAGLPSYRRIEDYPGPIDAAFVGVNRHATIDIVSALNARGAGGAICFASGFTEAVAEDRSGSDLQSALVKAAGGMPILGPNCYGFVNALDRVAIWPDQHGMQPVDRGVAILTQSSNIAINLTMQKRGLPLAYMVTAGNQAQTGLAEMATALLEDDRVTALGLHIEGFGDLRGFEAMAARAVELGKPVVALKVGKSAQARAATVSHTASLAGGDAGAAALLARLGIPRLNSLPEFLETLKLLHVTGWLPSNTIATISCSGGEASLAADSALGRDLVFPPLNDRQRCDLRAALGPMVALANPLDYHTYVWRDVPAMTAAFAAMLDPGLAMTLLVVDFPRDDRCSARDWDCAIEAVIGAQGRSGLPIAMVATLPELMPEEVAERLRAHEIVAFHGLDEALAACEAASRPRPTKPAPILLPGPARDVVLIPEAEAKHRLAQHGLRVPGSERCDSAAATILAAERIGFPVVLKGEGVAHKTEAGAVALNLGAPDAVAETAAQMPATRFLVEEMITGGVAELLVGVLRDPAHGFVLTLAAGGVLTELLQDSVTLLLPASDDMIVAALDRLCISQVIAGYRGQAGADKQALIQAIHAICEYVECHQNDLEEIEVNPLICTPDDAVAADILLRQKE</sequence>
<organism evidence="3 4">
    <name type="scientific">Ruegeria spongiae</name>
    <dbReference type="NCBI Taxonomy" id="2942209"/>
    <lineage>
        <taxon>Bacteria</taxon>
        <taxon>Pseudomonadati</taxon>
        <taxon>Pseudomonadota</taxon>
        <taxon>Alphaproteobacteria</taxon>
        <taxon>Rhodobacterales</taxon>
        <taxon>Roseobacteraceae</taxon>
        <taxon>Ruegeria</taxon>
    </lineage>
</organism>